<protein>
    <recommendedName>
        <fullName evidence="6">TRAP-type C4-dicarboxylate transport system, substrate-binding protein</fullName>
    </recommendedName>
</protein>
<evidence type="ECO:0008006" key="6">
    <source>
        <dbReference type="Google" id="ProtNLM"/>
    </source>
</evidence>
<dbReference type="PANTHER" id="PTHR33376:SF15">
    <property type="entry name" value="BLL6794 PROTEIN"/>
    <property type="match status" value="1"/>
</dbReference>
<evidence type="ECO:0000313" key="4">
    <source>
        <dbReference type="EMBL" id="MWB77794.1"/>
    </source>
</evidence>
<evidence type="ECO:0000256" key="2">
    <source>
        <dbReference type="ARBA" id="ARBA00022729"/>
    </source>
</evidence>
<keyword evidence="3" id="KW-0574">Periplasm</keyword>
<dbReference type="CDD" id="cd13666">
    <property type="entry name" value="PBP2_TRAP_DctP_like_1"/>
    <property type="match status" value="1"/>
</dbReference>
<evidence type="ECO:0000313" key="5">
    <source>
        <dbReference type="Proteomes" id="UP000443843"/>
    </source>
</evidence>
<dbReference type="InterPro" id="IPR038404">
    <property type="entry name" value="TRAP_DctP_sf"/>
</dbReference>
<organism evidence="4 5">
    <name type="scientific">Pseudooceanicola pacificus</name>
    <dbReference type="NCBI Taxonomy" id="2676438"/>
    <lineage>
        <taxon>Bacteria</taxon>
        <taxon>Pseudomonadati</taxon>
        <taxon>Pseudomonadota</taxon>
        <taxon>Alphaproteobacteria</taxon>
        <taxon>Rhodobacterales</taxon>
        <taxon>Paracoccaceae</taxon>
        <taxon>Pseudooceanicola</taxon>
    </lineage>
</organism>
<name>A0A844W505_9RHOB</name>
<dbReference type="AlphaFoldDB" id="A0A844W505"/>
<dbReference type="SUPFAM" id="SSF53850">
    <property type="entry name" value="Periplasmic binding protein-like II"/>
    <property type="match status" value="1"/>
</dbReference>
<proteinExistence type="predicted"/>
<dbReference type="Gene3D" id="3.40.190.170">
    <property type="entry name" value="Bacterial extracellular solute-binding protein, family 7"/>
    <property type="match status" value="1"/>
</dbReference>
<dbReference type="GO" id="GO:0042597">
    <property type="term" value="C:periplasmic space"/>
    <property type="evidence" value="ECO:0007669"/>
    <property type="project" value="UniProtKB-SubCell"/>
</dbReference>
<dbReference type="Pfam" id="PF03480">
    <property type="entry name" value="DctP"/>
    <property type="match status" value="1"/>
</dbReference>
<keyword evidence="5" id="KW-1185">Reference proteome</keyword>
<accession>A0A844W505</accession>
<dbReference type="Proteomes" id="UP000443843">
    <property type="component" value="Unassembled WGS sequence"/>
</dbReference>
<sequence>MEPWSHRAADRSGQRALATYDFQGRKLMKSRITPLALAIATTTAFAATGASAIELTYGSYTSPTHTTYVNGVVPTMKRITEQTKGELTFETFTGGAMGGPKELLGNVKSGILDAASVVDIYVKSSLPVSSLLSSMIAIGDDPKVMAAAMNEMQLLHCPDCIAERERNNVIGLSWSATGAYHVICKEPIKGLADLQGRKIRATSGVGRSMLAIGASPVSITTAEMYEAMQRGQIDCVVGATAWLNTYNLKDFAKGVWSNAVGSYFGTMNFAVNLDVWNDLTDEERAAFRDNMAHNVAEIMWAYVSDNETAMEWLAANGGTVEESDQAFKDAWKEQQSLTVQETIEAGKADGIDDAEEVVTTFMGLVDKWTGIVAKVGNDKAAYEKALNDEIFSKI</sequence>
<dbReference type="InterPro" id="IPR018389">
    <property type="entry name" value="DctP_fam"/>
</dbReference>
<dbReference type="GO" id="GO:0055085">
    <property type="term" value="P:transmembrane transport"/>
    <property type="evidence" value="ECO:0007669"/>
    <property type="project" value="InterPro"/>
</dbReference>
<dbReference type="PANTHER" id="PTHR33376">
    <property type="match status" value="1"/>
</dbReference>
<dbReference type="NCBIfam" id="NF037995">
    <property type="entry name" value="TRAP_S1"/>
    <property type="match status" value="1"/>
</dbReference>
<reference evidence="4 5" key="1">
    <citation type="submission" date="2019-11" db="EMBL/GenBank/DDBJ databases">
        <title>Pseudooceanicola pacifica sp. nov., isolated from deep-sea sediment of the Pacific Ocean.</title>
        <authorList>
            <person name="Lyu L."/>
        </authorList>
    </citation>
    <scope>NUCLEOTIDE SEQUENCE [LARGE SCALE GENOMIC DNA]</scope>
    <source>
        <strain evidence="4 5">216_PA32_1</strain>
    </source>
</reference>
<keyword evidence="2" id="KW-0732">Signal</keyword>
<evidence type="ECO:0000256" key="1">
    <source>
        <dbReference type="ARBA" id="ARBA00004418"/>
    </source>
</evidence>
<evidence type="ECO:0000256" key="3">
    <source>
        <dbReference type="ARBA" id="ARBA00022764"/>
    </source>
</evidence>
<gene>
    <name evidence="4" type="ORF">GLS40_07150</name>
</gene>
<comment type="subcellular location">
    <subcellularLocation>
        <location evidence="1">Periplasm</location>
    </subcellularLocation>
</comment>
<comment type="caution">
    <text evidence="4">The sequence shown here is derived from an EMBL/GenBank/DDBJ whole genome shotgun (WGS) entry which is preliminary data.</text>
</comment>
<dbReference type="EMBL" id="WNXQ01000003">
    <property type="protein sequence ID" value="MWB77794.1"/>
    <property type="molecule type" value="Genomic_DNA"/>
</dbReference>